<evidence type="ECO:0000313" key="10">
    <source>
        <dbReference type="Proteomes" id="UP001526147"/>
    </source>
</evidence>
<feature type="transmembrane region" description="Helical" evidence="8">
    <location>
        <begin position="113"/>
        <end position="130"/>
    </location>
</feature>
<keyword evidence="5 8" id="KW-0812">Transmembrane</keyword>
<comment type="caution">
    <text evidence="9">The sequence shown here is derived from an EMBL/GenBank/DDBJ whole genome shotgun (WGS) entry which is preliminary data.</text>
</comment>
<dbReference type="NCBIfam" id="TIGR00912">
    <property type="entry name" value="2A0309"/>
    <property type="match status" value="1"/>
</dbReference>
<reference evidence="9 10" key="1">
    <citation type="submission" date="2022-10" db="EMBL/GenBank/DDBJ databases">
        <title>Draft genome assembly of moderately radiation resistant bacterium Metabacillus halosaccharovorans.</title>
        <authorList>
            <person name="Pal S."/>
            <person name="Gopinathan A."/>
        </authorList>
    </citation>
    <scope>NUCLEOTIDE SEQUENCE [LARGE SCALE GENOMIC DNA]</scope>
    <source>
        <strain evidence="9 10">VITHBRA001</strain>
    </source>
</reference>
<evidence type="ECO:0000256" key="5">
    <source>
        <dbReference type="ARBA" id="ARBA00022692"/>
    </source>
</evidence>
<gene>
    <name evidence="9" type="ORF">OIH86_21645</name>
</gene>
<dbReference type="InterPro" id="IPR004761">
    <property type="entry name" value="Spore_GerAB"/>
</dbReference>
<dbReference type="Pfam" id="PF03845">
    <property type="entry name" value="Spore_permease"/>
    <property type="match status" value="1"/>
</dbReference>
<comment type="similarity">
    <text evidence="2">Belongs to the amino acid-polyamine-organocation (APC) superfamily. Spore germination protein (SGP) (TC 2.A.3.9) family.</text>
</comment>
<comment type="subcellular location">
    <subcellularLocation>
        <location evidence="1">Membrane</location>
        <topology evidence="1">Multi-pass membrane protein</topology>
    </subcellularLocation>
</comment>
<dbReference type="PANTHER" id="PTHR34975:SF2">
    <property type="entry name" value="SPORE GERMINATION PROTEIN A2"/>
    <property type="match status" value="1"/>
</dbReference>
<dbReference type="RefSeq" id="WP_264144406.1">
    <property type="nucleotide sequence ID" value="NZ_JAOYEY010000050.1"/>
</dbReference>
<name>A0ABT3DML2_9BACI</name>
<keyword evidence="4" id="KW-0309">Germination</keyword>
<evidence type="ECO:0000313" key="9">
    <source>
        <dbReference type="EMBL" id="MCV9888257.1"/>
    </source>
</evidence>
<feature type="transmembrane region" description="Helical" evidence="8">
    <location>
        <begin position="212"/>
        <end position="232"/>
    </location>
</feature>
<accession>A0ABT3DML2</accession>
<feature type="transmembrane region" description="Helical" evidence="8">
    <location>
        <begin position="326"/>
        <end position="346"/>
    </location>
</feature>
<evidence type="ECO:0000256" key="4">
    <source>
        <dbReference type="ARBA" id="ARBA00022544"/>
    </source>
</evidence>
<feature type="transmembrane region" description="Helical" evidence="8">
    <location>
        <begin position="79"/>
        <end position="98"/>
    </location>
</feature>
<protein>
    <submittedName>
        <fullName evidence="9">Endospore germination permease</fullName>
    </submittedName>
</protein>
<evidence type="ECO:0000256" key="6">
    <source>
        <dbReference type="ARBA" id="ARBA00022989"/>
    </source>
</evidence>
<dbReference type="PANTHER" id="PTHR34975">
    <property type="entry name" value="SPORE GERMINATION PROTEIN A2"/>
    <property type="match status" value="1"/>
</dbReference>
<evidence type="ECO:0000256" key="8">
    <source>
        <dbReference type="SAM" id="Phobius"/>
    </source>
</evidence>
<feature type="transmembrane region" description="Helical" evidence="8">
    <location>
        <begin position="137"/>
        <end position="159"/>
    </location>
</feature>
<feature type="transmembrane region" description="Helical" evidence="8">
    <location>
        <begin position="297"/>
        <end position="314"/>
    </location>
</feature>
<proteinExistence type="inferred from homology"/>
<keyword evidence="10" id="KW-1185">Reference proteome</keyword>
<dbReference type="EMBL" id="JAOYEY010000050">
    <property type="protein sequence ID" value="MCV9888257.1"/>
    <property type="molecule type" value="Genomic_DNA"/>
</dbReference>
<feature type="transmembrane region" description="Helical" evidence="8">
    <location>
        <begin position="267"/>
        <end position="285"/>
    </location>
</feature>
<sequence>MGPIKFPLLVFMLMLTIGLFAHVQTIPALLSVTGRDAWLTIIITIVPTVIWLFGLSKLLKLMGKISVTEWKRTLSPVKYYLLVSPLIVYLFLSAYITTKDIVMWSHISYIPDINYSIIVVAFLFLCFIGTRSGVKSLAILSGILLPLVSALGFFVMTVNVKKKEYEQLLPLIEHGWSPVFQGLIYTLLPIVELFILIIIPSIDKDKIGIGKLFIVGGIILGLMLGPTIGAIAEFGPLQASEFRYPAFEQWRILTIGNYFSHVDFFAIYQWLSGGVLRTSLYILLANELLVRKEKGKYSVIICYLCLVILCLYRVDQNTFYELLYVYFMPIALGVLVIQITIIFVYLHIKNRKKKIEEVG</sequence>
<feature type="transmembrane region" description="Helical" evidence="8">
    <location>
        <begin position="179"/>
        <end position="200"/>
    </location>
</feature>
<keyword evidence="6 8" id="KW-1133">Transmembrane helix</keyword>
<dbReference type="Proteomes" id="UP001526147">
    <property type="component" value="Unassembled WGS sequence"/>
</dbReference>
<evidence type="ECO:0000256" key="7">
    <source>
        <dbReference type="ARBA" id="ARBA00023136"/>
    </source>
</evidence>
<evidence type="ECO:0000256" key="2">
    <source>
        <dbReference type="ARBA" id="ARBA00007998"/>
    </source>
</evidence>
<organism evidence="9 10">
    <name type="scientific">Metabacillus halosaccharovorans</name>
    <dbReference type="NCBI Taxonomy" id="930124"/>
    <lineage>
        <taxon>Bacteria</taxon>
        <taxon>Bacillati</taxon>
        <taxon>Bacillota</taxon>
        <taxon>Bacilli</taxon>
        <taxon>Bacillales</taxon>
        <taxon>Bacillaceae</taxon>
        <taxon>Metabacillus</taxon>
    </lineage>
</organism>
<feature type="transmembrane region" description="Helical" evidence="8">
    <location>
        <begin position="37"/>
        <end position="59"/>
    </location>
</feature>
<evidence type="ECO:0000256" key="3">
    <source>
        <dbReference type="ARBA" id="ARBA00022448"/>
    </source>
</evidence>
<evidence type="ECO:0000256" key="1">
    <source>
        <dbReference type="ARBA" id="ARBA00004141"/>
    </source>
</evidence>
<keyword evidence="7 8" id="KW-0472">Membrane</keyword>
<keyword evidence="3" id="KW-0813">Transport</keyword>